<comment type="similarity">
    <text evidence="2">Belongs to the GtrA family.</text>
</comment>
<evidence type="ECO:0000256" key="5">
    <source>
        <dbReference type="ARBA" id="ARBA00023136"/>
    </source>
</evidence>
<evidence type="ECO:0000313" key="9">
    <source>
        <dbReference type="Proteomes" id="UP001251524"/>
    </source>
</evidence>
<evidence type="ECO:0000313" key="8">
    <source>
        <dbReference type="EMBL" id="MDR7135216.1"/>
    </source>
</evidence>
<feature type="transmembrane region" description="Helical" evidence="6">
    <location>
        <begin position="68"/>
        <end position="94"/>
    </location>
</feature>
<dbReference type="Pfam" id="PF04138">
    <property type="entry name" value="GtrA_DPMS_TM"/>
    <property type="match status" value="1"/>
</dbReference>
<evidence type="ECO:0000256" key="1">
    <source>
        <dbReference type="ARBA" id="ARBA00004141"/>
    </source>
</evidence>
<feature type="transmembrane region" description="Helical" evidence="6">
    <location>
        <begin position="38"/>
        <end position="56"/>
    </location>
</feature>
<dbReference type="EMBL" id="JAVDVY010000002">
    <property type="protein sequence ID" value="MDR7135216.1"/>
    <property type="molecule type" value="Genomic_DNA"/>
</dbReference>
<dbReference type="InterPro" id="IPR051401">
    <property type="entry name" value="GtrA_CellWall_Glycosyl"/>
</dbReference>
<evidence type="ECO:0000256" key="3">
    <source>
        <dbReference type="ARBA" id="ARBA00022692"/>
    </source>
</evidence>
<comment type="subcellular location">
    <subcellularLocation>
        <location evidence="1">Membrane</location>
        <topology evidence="1">Multi-pass membrane protein</topology>
    </subcellularLocation>
</comment>
<evidence type="ECO:0000256" key="2">
    <source>
        <dbReference type="ARBA" id="ARBA00009399"/>
    </source>
</evidence>
<feature type="transmembrane region" description="Helical" evidence="6">
    <location>
        <begin position="106"/>
        <end position="123"/>
    </location>
</feature>
<proteinExistence type="inferred from homology"/>
<keyword evidence="9" id="KW-1185">Reference proteome</keyword>
<organism evidence="8 9">
    <name type="scientific">Lysobacter niastensis</name>
    <dbReference type="NCBI Taxonomy" id="380629"/>
    <lineage>
        <taxon>Bacteria</taxon>
        <taxon>Pseudomonadati</taxon>
        <taxon>Pseudomonadota</taxon>
        <taxon>Gammaproteobacteria</taxon>
        <taxon>Lysobacterales</taxon>
        <taxon>Lysobacteraceae</taxon>
        <taxon>Lysobacter</taxon>
    </lineage>
</organism>
<feature type="domain" description="GtrA/DPMS transmembrane" evidence="7">
    <location>
        <begin position="8"/>
        <end position="128"/>
    </location>
</feature>
<accession>A0ABU1WCA2</accession>
<evidence type="ECO:0000256" key="4">
    <source>
        <dbReference type="ARBA" id="ARBA00022989"/>
    </source>
</evidence>
<dbReference type="Proteomes" id="UP001251524">
    <property type="component" value="Unassembled WGS sequence"/>
</dbReference>
<gene>
    <name evidence="8" type="ORF">J2X06_002425</name>
</gene>
<name>A0ABU1WCA2_9GAMM</name>
<dbReference type="PANTHER" id="PTHR38459:SF1">
    <property type="entry name" value="PROPHAGE BACTOPRENOL-LINKED GLUCOSE TRANSLOCASE HOMOLOG"/>
    <property type="match status" value="1"/>
</dbReference>
<dbReference type="InterPro" id="IPR007267">
    <property type="entry name" value="GtrA_DPMS_TM"/>
</dbReference>
<keyword evidence="3 6" id="KW-0812">Transmembrane</keyword>
<evidence type="ECO:0000256" key="6">
    <source>
        <dbReference type="SAM" id="Phobius"/>
    </source>
</evidence>
<keyword evidence="5 6" id="KW-0472">Membrane</keyword>
<sequence length="132" mass="14233">MISTRFIRFLAAGGVAAVFNFGSRIALSQVMPYVPAIAGAYCIGMTTAFMLNRLFVFDDSGGSMGHQATWFVLVNLAAVVQTIAMSVLFARWVFPAVGMSFHPETVAHALGVAVPVFTSYLGHKHISFRSRG</sequence>
<keyword evidence="4 6" id="KW-1133">Transmembrane helix</keyword>
<dbReference type="RefSeq" id="WP_310062738.1">
    <property type="nucleotide sequence ID" value="NZ_JAVDVY010000002.1"/>
</dbReference>
<reference evidence="8 9" key="1">
    <citation type="submission" date="2023-07" db="EMBL/GenBank/DDBJ databases">
        <title>Sorghum-associated microbial communities from plants grown in Nebraska, USA.</title>
        <authorList>
            <person name="Schachtman D."/>
        </authorList>
    </citation>
    <scope>NUCLEOTIDE SEQUENCE [LARGE SCALE GENOMIC DNA]</scope>
    <source>
        <strain evidence="8 9">BE198</strain>
    </source>
</reference>
<evidence type="ECO:0000259" key="7">
    <source>
        <dbReference type="Pfam" id="PF04138"/>
    </source>
</evidence>
<dbReference type="PANTHER" id="PTHR38459">
    <property type="entry name" value="PROPHAGE BACTOPRENOL-LINKED GLUCOSE TRANSLOCASE HOMOLOG"/>
    <property type="match status" value="1"/>
</dbReference>
<comment type="caution">
    <text evidence="8">The sequence shown here is derived from an EMBL/GenBank/DDBJ whole genome shotgun (WGS) entry which is preliminary data.</text>
</comment>
<protein>
    <submittedName>
        <fullName evidence="8">Flippase GtrA</fullName>
    </submittedName>
</protein>